<reference evidence="4 5" key="1">
    <citation type="submission" date="2016-04" db="EMBL/GenBank/DDBJ databases">
        <title>Complete genome sequence and analysis of deep-sea sediment isolate, Amycolatopsis sp. WP1.</title>
        <authorList>
            <person name="Wang H."/>
            <person name="Chen S."/>
            <person name="Wu Q."/>
        </authorList>
    </citation>
    <scope>NUCLEOTIDE SEQUENCE [LARGE SCALE GENOMIC DNA]</scope>
    <source>
        <strain evidence="4 5">WP1</strain>
    </source>
</reference>
<feature type="region of interest" description="Disordered" evidence="2">
    <location>
        <begin position="378"/>
        <end position="400"/>
    </location>
</feature>
<dbReference type="KEGG" id="aab:A4R43_12855"/>
<evidence type="ECO:0000313" key="5">
    <source>
        <dbReference type="Proteomes" id="UP000250434"/>
    </source>
</evidence>
<protein>
    <recommendedName>
        <fullName evidence="3">Putative T7SS secretion signal domain-containing protein</fullName>
    </recommendedName>
</protein>
<evidence type="ECO:0000256" key="2">
    <source>
        <dbReference type="SAM" id="MobiDB-lite"/>
    </source>
</evidence>
<evidence type="ECO:0000256" key="1">
    <source>
        <dbReference type="SAM" id="Coils"/>
    </source>
</evidence>
<dbReference type="EMBL" id="CP015163">
    <property type="protein sequence ID" value="AXB43331.1"/>
    <property type="molecule type" value="Genomic_DNA"/>
</dbReference>
<sequence>MSAPAGFGALGFDPAPGQPAVIGEIAEKYRVVGRDLADALLAINQIVRQEGIWAGEGSEAFARRVGDLPEYLDTAARSMTQAAAALDDWHRDLTELQRRAVDLEAKARQAAAAAEAAQGNPDFALANQTFSDQRSLQVAQQLLDNAARRLQEAIDGCAAVQEEARRLLEQHGQLAERTAALLRQATELAPDEPGLLEKAFDALGELTTDTVNAVADAYGAIENFVQDNANVVAKVSDVAGDIGNVLGVLSDVVPEPAGAIVGAVSAGFSLGALAGHTTAKLAGAEVAPETLVYDGLGALTSVAGVFAPSGVPATSVLKGAGYGLLASQFAGEGMSAATDVPWESPVDDFLNYWVPKDPGQGALSFLSPAATAFWNAAEQGHEADQRPGRGHERGRDKVWE</sequence>
<gene>
    <name evidence="4" type="ORF">A4R43_12855</name>
</gene>
<accession>A0A344L5K7</accession>
<dbReference type="Pfam" id="PF21725">
    <property type="entry name" value="T7SS_signal"/>
    <property type="match status" value="1"/>
</dbReference>
<evidence type="ECO:0000259" key="3">
    <source>
        <dbReference type="Pfam" id="PF21725"/>
    </source>
</evidence>
<organism evidence="4 5">
    <name type="scientific">Amycolatopsis albispora</name>
    <dbReference type="NCBI Taxonomy" id="1804986"/>
    <lineage>
        <taxon>Bacteria</taxon>
        <taxon>Bacillati</taxon>
        <taxon>Actinomycetota</taxon>
        <taxon>Actinomycetes</taxon>
        <taxon>Pseudonocardiales</taxon>
        <taxon>Pseudonocardiaceae</taxon>
        <taxon>Amycolatopsis</taxon>
    </lineage>
</organism>
<keyword evidence="5" id="KW-1185">Reference proteome</keyword>
<name>A0A344L5K7_9PSEU</name>
<feature type="domain" description="Putative T7SS secretion signal" evidence="3">
    <location>
        <begin position="17"/>
        <end position="193"/>
    </location>
</feature>
<proteinExistence type="predicted"/>
<feature type="coiled-coil region" evidence="1">
    <location>
        <begin position="79"/>
        <end position="177"/>
    </location>
</feature>
<dbReference type="InterPro" id="IPR049082">
    <property type="entry name" value="T7SS_signal"/>
</dbReference>
<dbReference type="OrthoDB" id="4140785at2"/>
<dbReference type="AlphaFoldDB" id="A0A344L5K7"/>
<keyword evidence="1" id="KW-0175">Coiled coil</keyword>
<evidence type="ECO:0000313" key="4">
    <source>
        <dbReference type="EMBL" id="AXB43331.1"/>
    </source>
</evidence>
<feature type="compositionally biased region" description="Basic and acidic residues" evidence="2">
    <location>
        <begin position="379"/>
        <end position="400"/>
    </location>
</feature>
<dbReference type="Proteomes" id="UP000250434">
    <property type="component" value="Chromosome"/>
</dbReference>
<dbReference type="RefSeq" id="WP_113692575.1">
    <property type="nucleotide sequence ID" value="NZ_CP015163.1"/>
</dbReference>